<dbReference type="EMBL" id="HACG01038889">
    <property type="protein sequence ID" value="CEK85754.1"/>
    <property type="molecule type" value="Transcribed_RNA"/>
</dbReference>
<reference evidence="1" key="1">
    <citation type="submission" date="2014-12" db="EMBL/GenBank/DDBJ databases">
        <title>Insight into the proteome of Arion vulgaris.</title>
        <authorList>
            <person name="Aradska J."/>
            <person name="Bulat T."/>
            <person name="Smidak R."/>
            <person name="Sarate P."/>
            <person name="Gangsoo J."/>
            <person name="Sialana F."/>
            <person name="Bilban M."/>
            <person name="Lubec G."/>
        </authorList>
    </citation>
    <scope>NUCLEOTIDE SEQUENCE</scope>
    <source>
        <tissue evidence="1">Skin</tissue>
    </source>
</reference>
<protein>
    <submittedName>
        <fullName evidence="1">Uncharacterized protein</fullName>
    </submittedName>
</protein>
<evidence type="ECO:0000313" key="1">
    <source>
        <dbReference type="EMBL" id="CEK85754.1"/>
    </source>
</evidence>
<proteinExistence type="predicted"/>
<accession>A0A0B7AXN4</accession>
<dbReference type="AlphaFoldDB" id="A0A0B7AXN4"/>
<gene>
    <name evidence="1" type="primary">ORF150039</name>
</gene>
<sequence>MAFLFEPSLTATHYVYLSSAKRSQFSLSMQHKVRSNLHVPMKHNNGRLSCLVPLAKPYYFIQTGQERLLSTFNHFRGYHPFQLPSHLSGCG</sequence>
<name>A0A0B7AXN4_9EUPU</name>
<organism evidence="1">
    <name type="scientific">Arion vulgaris</name>
    <dbReference type="NCBI Taxonomy" id="1028688"/>
    <lineage>
        <taxon>Eukaryota</taxon>
        <taxon>Metazoa</taxon>
        <taxon>Spiralia</taxon>
        <taxon>Lophotrochozoa</taxon>
        <taxon>Mollusca</taxon>
        <taxon>Gastropoda</taxon>
        <taxon>Heterobranchia</taxon>
        <taxon>Euthyneura</taxon>
        <taxon>Panpulmonata</taxon>
        <taxon>Eupulmonata</taxon>
        <taxon>Stylommatophora</taxon>
        <taxon>Helicina</taxon>
        <taxon>Arionoidea</taxon>
        <taxon>Arionidae</taxon>
        <taxon>Arion</taxon>
    </lineage>
</organism>